<dbReference type="PANTHER" id="PTHR11070">
    <property type="entry name" value="UVRD / RECB / PCRA DNA HELICASE FAMILY MEMBER"/>
    <property type="match status" value="1"/>
</dbReference>
<keyword evidence="4 14" id="KW-0378">Hydrolase</keyword>
<dbReference type="EC" id="5.6.2.4" evidence="12"/>
<evidence type="ECO:0000313" key="18">
    <source>
        <dbReference type="Proteomes" id="UP000248840"/>
    </source>
</evidence>
<comment type="catalytic activity">
    <reaction evidence="11">
        <text>Couples ATP hydrolysis with the unwinding of duplex DNA by translocating in the 3'-5' direction.</text>
        <dbReference type="EC" id="5.6.2.4"/>
    </reaction>
</comment>
<evidence type="ECO:0000256" key="13">
    <source>
        <dbReference type="ARBA" id="ARBA00048988"/>
    </source>
</evidence>
<dbReference type="InterPro" id="IPR027417">
    <property type="entry name" value="P-loop_NTPase"/>
</dbReference>
<evidence type="ECO:0000256" key="3">
    <source>
        <dbReference type="ARBA" id="ARBA00022763"/>
    </source>
</evidence>
<dbReference type="Gene3D" id="1.10.3170.10">
    <property type="entry name" value="Recbcd, chain B, domain 2"/>
    <property type="match status" value="1"/>
</dbReference>
<dbReference type="GO" id="GO:0000725">
    <property type="term" value="P:recombinational repair"/>
    <property type="evidence" value="ECO:0007669"/>
    <property type="project" value="TreeGrafter"/>
</dbReference>
<dbReference type="GO" id="GO:0005829">
    <property type="term" value="C:cytosol"/>
    <property type="evidence" value="ECO:0007669"/>
    <property type="project" value="TreeGrafter"/>
</dbReference>
<proteinExistence type="predicted"/>
<evidence type="ECO:0000256" key="1">
    <source>
        <dbReference type="ARBA" id="ARBA00022722"/>
    </source>
</evidence>
<feature type="domain" description="UvrD-like helicase C-terminal" evidence="16">
    <location>
        <begin position="466"/>
        <end position="745"/>
    </location>
</feature>
<keyword evidence="7 14" id="KW-0067">ATP-binding</keyword>
<evidence type="ECO:0000256" key="8">
    <source>
        <dbReference type="ARBA" id="ARBA00023125"/>
    </source>
</evidence>
<reference evidence="17 18" key="1">
    <citation type="submission" date="2018-06" db="EMBL/GenBank/DDBJ databases">
        <title>Genomic Encyclopedia of Archaeal and Bacterial Type Strains, Phase II (KMG-II): from individual species to whole genera.</title>
        <authorList>
            <person name="Goeker M."/>
        </authorList>
    </citation>
    <scope>NUCLEOTIDE SEQUENCE [LARGE SCALE GENOMIC DNA]</scope>
    <source>
        <strain evidence="17 18">DSM 25663</strain>
    </source>
</reference>
<dbReference type="Gene3D" id="3.90.320.10">
    <property type="match status" value="1"/>
</dbReference>
<keyword evidence="9" id="KW-0234">DNA repair</keyword>
<dbReference type="AlphaFoldDB" id="A0A328YBK4"/>
<keyword evidence="18" id="KW-1185">Reference proteome</keyword>
<evidence type="ECO:0000256" key="14">
    <source>
        <dbReference type="PROSITE-ProRule" id="PRU00560"/>
    </source>
</evidence>
<dbReference type="PROSITE" id="PS51217">
    <property type="entry name" value="UVRD_HELICASE_CTER"/>
    <property type="match status" value="1"/>
</dbReference>
<keyword evidence="2 14" id="KW-0547">Nucleotide-binding</keyword>
<dbReference type="GO" id="GO:0005524">
    <property type="term" value="F:ATP binding"/>
    <property type="evidence" value="ECO:0007669"/>
    <property type="project" value="UniProtKB-UniRule"/>
</dbReference>
<evidence type="ECO:0000256" key="5">
    <source>
        <dbReference type="ARBA" id="ARBA00022806"/>
    </source>
</evidence>
<evidence type="ECO:0000256" key="9">
    <source>
        <dbReference type="ARBA" id="ARBA00023204"/>
    </source>
</evidence>
<dbReference type="InterPro" id="IPR000212">
    <property type="entry name" value="DNA_helicase_UvrD/REP"/>
</dbReference>
<evidence type="ECO:0000256" key="6">
    <source>
        <dbReference type="ARBA" id="ARBA00022839"/>
    </source>
</evidence>
<dbReference type="OrthoDB" id="9810135at2"/>
<dbReference type="Gene3D" id="3.40.50.300">
    <property type="entry name" value="P-loop containing nucleotide triphosphate hydrolases"/>
    <property type="match status" value="3"/>
</dbReference>
<feature type="binding site" evidence="14">
    <location>
        <begin position="11"/>
        <end position="18"/>
    </location>
    <ligand>
        <name>ATP</name>
        <dbReference type="ChEBI" id="CHEBI:30616"/>
    </ligand>
</feature>
<evidence type="ECO:0000256" key="11">
    <source>
        <dbReference type="ARBA" id="ARBA00034617"/>
    </source>
</evidence>
<dbReference type="GO" id="GO:0016887">
    <property type="term" value="F:ATP hydrolysis activity"/>
    <property type="evidence" value="ECO:0007669"/>
    <property type="project" value="RHEA"/>
</dbReference>
<accession>A0A328YBK4</accession>
<dbReference type="Pfam" id="PF12705">
    <property type="entry name" value="PDDEXK_1"/>
    <property type="match status" value="1"/>
</dbReference>
<dbReference type="InterPro" id="IPR011604">
    <property type="entry name" value="PDDEXK-like_dom_sf"/>
</dbReference>
<dbReference type="PANTHER" id="PTHR11070:SF67">
    <property type="entry name" value="DNA 3'-5' HELICASE"/>
    <property type="match status" value="1"/>
</dbReference>
<dbReference type="Pfam" id="PF13361">
    <property type="entry name" value="UvrD_C"/>
    <property type="match status" value="2"/>
</dbReference>
<dbReference type="Pfam" id="PF00580">
    <property type="entry name" value="UvrD-helicase"/>
    <property type="match status" value="1"/>
</dbReference>
<keyword evidence="1" id="KW-0540">Nuclease</keyword>
<dbReference type="Proteomes" id="UP000248840">
    <property type="component" value="Unassembled WGS sequence"/>
</dbReference>
<dbReference type="InterPro" id="IPR014017">
    <property type="entry name" value="DNA_helicase_UvrD-like_C"/>
</dbReference>
<sequence length="1055" mass="120972">MQKPAFSIYDASAGSGKTYTLVKEYLKIILLSKKQDAYRTILAITFTNKAVHEMKTRVVESLSEFAKEDPTEKALDLMRVIHSETGLTLIDIKTKAKSIIKNLIHNYAAFDISTIDKFTHRVIRAFAHDLNLPITFEVSLDTENLLTETIDAIIARAGEDAALTQLLVDYTLEKANDDKSWDVSNEIFQIGKLILNENNRTEIAHLSTKTIPEFVSIKEKLERLSKTILNETKAMASDLVQQLEKKGIDSKSFSGGYFPKHLQSIQEGRFNPNNKTYHEVADVKINKAAQDNPDIEHVLPGIITELQEIYAKFEKINLYQAFLKNITPLSLLNTISNELDKIQKEQNILSIAEFNKLINEQIQNQPAPFIYERLGERYKHFFIDEFQDTSEMQWHNLIPLIDNALVSEDLQGERGSLLLVGDPKQSIYRWRGGKAEQFIELSQGKNPFHNPDMRLEHLDTNWRSFSEIITFNNAFFKFVSKEFQKEDYKKLYQNQSAQKTTNKQGGYVSITFIPTIENAEDLNFQEEEQPEKTTYYLNATQERIESVLNNGFSYEDIVILTRKKAQGIAVANYLTAQGIPILSSESLLISSSSEVQCVVNILRFLAHSNDSESKANFLYYLSQFQSNQPPHDFIATGIGFQKEIDFELWLQDIEDPLDSPFTFNACRKKSLYEATEIIIARFIPKENRNAYIQYFLDVVLECDLRKQLGLSDFLNYWEQHHSKFSIPAPEGKNAVRIMTIHKSKGLEFPVVIFPFAEEDLSKTPREKMWLDANESELGLSKVLVDKSGKVATFGEDMAAVYQAKKQEDLLDVINVLYVALTRAEEQLHIISGMNFKNDGELPNNLSSFFIEFLYDKGFESNIFFYSFGTPQRITKRHTKELQTVCITPVSKVLDSRKIKIAQRESLMWNTKQQKAIEFGTLTHEILAFVKTKNEIDLAITKAIENGILVASQKEPMTQTLLEIVQHEALADFFSESHLILNEQTIIQKEQTMVKPDRMEFNSKNEVFLLDYKTGSHVPKHKLQLENYQQVIESMGYAVIKKVLVYIGENIEVVNL</sequence>
<dbReference type="RefSeq" id="WP_112113562.1">
    <property type="nucleotide sequence ID" value="NZ_QLSZ01000008.1"/>
</dbReference>
<dbReference type="SUPFAM" id="SSF52540">
    <property type="entry name" value="P-loop containing nucleoside triphosphate hydrolases"/>
    <property type="match status" value="1"/>
</dbReference>
<keyword evidence="3" id="KW-0227">DNA damage</keyword>
<keyword evidence="8" id="KW-0238">DNA-binding</keyword>
<dbReference type="GO" id="GO:0003677">
    <property type="term" value="F:DNA binding"/>
    <property type="evidence" value="ECO:0007669"/>
    <property type="project" value="UniProtKB-KW"/>
</dbReference>
<name>A0A328YBK4_9FLAO</name>
<protein>
    <recommendedName>
        <fullName evidence="12">DNA 3'-5' helicase</fullName>
        <ecNumber evidence="12">5.6.2.4</ecNumber>
    </recommendedName>
</protein>
<organism evidence="17 18">
    <name type="scientific">Flavobacterium aciduliphilum</name>
    <dbReference type="NCBI Taxonomy" id="1101402"/>
    <lineage>
        <taxon>Bacteria</taxon>
        <taxon>Pseudomonadati</taxon>
        <taxon>Bacteroidota</taxon>
        <taxon>Flavobacteriia</taxon>
        <taxon>Flavobacteriales</taxon>
        <taxon>Flavobacteriaceae</taxon>
        <taxon>Flavobacterium</taxon>
    </lineage>
</organism>
<dbReference type="InterPro" id="IPR038726">
    <property type="entry name" value="PDDEXK_AddAB-type"/>
</dbReference>
<evidence type="ECO:0000256" key="12">
    <source>
        <dbReference type="ARBA" id="ARBA00034808"/>
    </source>
</evidence>
<dbReference type="PROSITE" id="PS51198">
    <property type="entry name" value="UVRD_HELICASE_ATP_BIND"/>
    <property type="match status" value="1"/>
</dbReference>
<gene>
    <name evidence="17" type="ORF">CLV55_10895</name>
</gene>
<comment type="catalytic activity">
    <reaction evidence="13">
        <text>ATP + H2O = ADP + phosphate + H(+)</text>
        <dbReference type="Rhea" id="RHEA:13065"/>
        <dbReference type="ChEBI" id="CHEBI:15377"/>
        <dbReference type="ChEBI" id="CHEBI:15378"/>
        <dbReference type="ChEBI" id="CHEBI:30616"/>
        <dbReference type="ChEBI" id="CHEBI:43474"/>
        <dbReference type="ChEBI" id="CHEBI:456216"/>
        <dbReference type="EC" id="5.6.2.4"/>
    </reaction>
</comment>
<evidence type="ECO:0000256" key="4">
    <source>
        <dbReference type="ARBA" id="ARBA00022801"/>
    </source>
</evidence>
<dbReference type="GO" id="GO:0004527">
    <property type="term" value="F:exonuclease activity"/>
    <property type="evidence" value="ECO:0007669"/>
    <property type="project" value="UniProtKB-KW"/>
</dbReference>
<comment type="caution">
    <text evidence="17">The sequence shown here is derived from an EMBL/GenBank/DDBJ whole genome shotgun (WGS) entry which is preliminary data.</text>
</comment>
<evidence type="ECO:0000313" key="17">
    <source>
        <dbReference type="EMBL" id="RAR71358.1"/>
    </source>
</evidence>
<dbReference type="EMBL" id="QLSZ01000008">
    <property type="protein sequence ID" value="RAR71358.1"/>
    <property type="molecule type" value="Genomic_DNA"/>
</dbReference>
<evidence type="ECO:0000259" key="15">
    <source>
        <dbReference type="PROSITE" id="PS51198"/>
    </source>
</evidence>
<keyword evidence="5 14" id="KW-0347">Helicase</keyword>
<evidence type="ECO:0000256" key="2">
    <source>
        <dbReference type="ARBA" id="ARBA00022741"/>
    </source>
</evidence>
<keyword evidence="10" id="KW-0413">Isomerase</keyword>
<evidence type="ECO:0000256" key="7">
    <source>
        <dbReference type="ARBA" id="ARBA00022840"/>
    </source>
</evidence>
<keyword evidence="6 17" id="KW-0269">Exonuclease</keyword>
<evidence type="ECO:0000256" key="10">
    <source>
        <dbReference type="ARBA" id="ARBA00023235"/>
    </source>
</evidence>
<dbReference type="GO" id="GO:0043138">
    <property type="term" value="F:3'-5' DNA helicase activity"/>
    <property type="evidence" value="ECO:0007669"/>
    <property type="project" value="UniProtKB-EC"/>
</dbReference>
<dbReference type="InterPro" id="IPR014016">
    <property type="entry name" value="UvrD-like_ATP-bd"/>
</dbReference>
<feature type="domain" description="UvrD-like helicase ATP-binding" evidence="15">
    <location>
        <begin position="1"/>
        <end position="465"/>
    </location>
</feature>
<evidence type="ECO:0000259" key="16">
    <source>
        <dbReference type="PROSITE" id="PS51217"/>
    </source>
</evidence>